<dbReference type="InterPro" id="IPR029052">
    <property type="entry name" value="Metallo-depent_PP-like"/>
</dbReference>
<evidence type="ECO:0008006" key="2">
    <source>
        <dbReference type="Google" id="ProtNLM"/>
    </source>
</evidence>
<dbReference type="SUPFAM" id="SSF56300">
    <property type="entry name" value="Metallo-dependent phosphatases"/>
    <property type="match status" value="1"/>
</dbReference>
<organism evidence="1">
    <name type="scientific">marine sediment metagenome</name>
    <dbReference type="NCBI Taxonomy" id="412755"/>
    <lineage>
        <taxon>unclassified sequences</taxon>
        <taxon>metagenomes</taxon>
        <taxon>ecological metagenomes</taxon>
    </lineage>
</organism>
<reference evidence="1" key="1">
    <citation type="journal article" date="2015" name="Nature">
        <title>Complex archaea that bridge the gap between prokaryotes and eukaryotes.</title>
        <authorList>
            <person name="Spang A."/>
            <person name="Saw J.H."/>
            <person name="Jorgensen S.L."/>
            <person name="Zaremba-Niedzwiedzka K."/>
            <person name="Martijn J."/>
            <person name="Lind A.E."/>
            <person name="van Eijk R."/>
            <person name="Schleper C."/>
            <person name="Guy L."/>
            <person name="Ettema T.J."/>
        </authorList>
    </citation>
    <scope>NUCLEOTIDE SEQUENCE</scope>
</reference>
<gene>
    <name evidence="1" type="ORF">LCGC14_1716290</name>
</gene>
<protein>
    <recommendedName>
        <fullName evidence="2">Calcineurin-like phosphoesterase domain-containing protein</fullName>
    </recommendedName>
</protein>
<evidence type="ECO:0000313" key="1">
    <source>
        <dbReference type="EMBL" id="KKM13432.1"/>
    </source>
</evidence>
<dbReference type="EMBL" id="LAZR01015379">
    <property type="protein sequence ID" value="KKM13432.1"/>
    <property type="molecule type" value="Genomic_DNA"/>
</dbReference>
<sequence length="335" mass="39222">MEVISDKILIALYKSTTGDLELSKITGIPERTLQRRLANLRNRGKIPYRKDLPSSKTVSSRNAYSEIIKPINWAITKQRKKSLKTKKTFTTYLVVADAHVPYLNVPATKSIFQLMEDITFDGFINLGDFMDMSPISHWLKSKRRTLENKRMIDDYKEGNKLLDEFDKRLPKNCDKRFFYGNHEDWYFQLIEEYPALEGMLEPKIELQLEKRGYKVYDVINHIERIGRLSFTHGMYHAQNFVKKHIDELKTNVMFGHLHTPRQRFAPSPAREIAIAGYAVGCLSNLSPTYQKNRPNSWVHGFAVVYFYENGYFDVDLKRIVKGKFVFNNRLYDGNE</sequence>
<dbReference type="AlphaFoldDB" id="A0A0F9HE10"/>
<accession>A0A0F9HE10</accession>
<name>A0A0F9HE10_9ZZZZ</name>
<proteinExistence type="predicted"/>
<comment type="caution">
    <text evidence="1">The sequence shown here is derived from an EMBL/GenBank/DDBJ whole genome shotgun (WGS) entry which is preliminary data.</text>
</comment>